<evidence type="ECO:0000313" key="1">
    <source>
        <dbReference type="EMBL" id="KJL31903.1"/>
    </source>
</evidence>
<reference evidence="1 2" key="1">
    <citation type="submission" date="2015-02" db="EMBL/GenBank/DDBJ databases">
        <title>Draft genome sequences of ten Microbacterium spp. with emphasis on heavy metal contaminated environments.</title>
        <authorList>
            <person name="Corretto E."/>
        </authorList>
    </citation>
    <scope>NUCLEOTIDE SEQUENCE [LARGE SCALE GENOMIC DNA]</scope>
    <source>
        <strain evidence="1 2">ARN176</strain>
    </source>
</reference>
<dbReference type="STRING" id="582680.RS86_03184"/>
<dbReference type="PATRIC" id="fig|582680.6.peg.3265"/>
<comment type="caution">
    <text evidence="1">The sequence shown here is derived from an EMBL/GenBank/DDBJ whole genome shotgun (WGS) entry which is preliminary data.</text>
</comment>
<dbReference type="Proteomes" id="UP000033740">
    <property type="component" value="Unassembled WGS sequence"/>
</dbReference>
<accession>A0A0F0LFJ4</accession>
<dbReference type="AlphaFoldDB" id="A0A0F0LFJ4"/>
<dbReference type="RefSeq" id="WP_160299702.1">
    <property type="nucleotide sequence ID" value="NZ_JYIX01000038.1"/>
</dbReference>
<proteinExistence type="predicted"/>
<evidence type="ECO:0000313" key="2">
    <source>
        <dbReference type="Proteomes" id="UP000033740"/>
    </source>
</evidence>
<keyword evidence="2" id="KW-1185">Reference proteome</keyword>
<name>A0A0F0LFJ4_9MICO</name>
<sequence>MTDQPAPPSHATGGFLADADPIDHVWQQSSDLPSSIHGARLLYGEDVIPYRNPNH</sequence>
<dbReference type="EMBL" id="JYIX01000038">
    <property type="protein sequence ID" value="KJL31903.1"/>
    <property type="molecule type" value="Genomic_DNA"/>
</dbReference>
<protein>
    <submittedName>
        <fullName evidence="1">Uncharacterized protein</fullName>
    </submittedName>
</protein>
<gene>
    <name evidence="1" type="ORF">RS86_03184</name>
</gene>
<organism evidence="1 2">
    <name type="scientific">Microbacterium azadirachtae</name>
    <dbReference type="NCBI Taxonomy" id="582680"/>
    <lineage>
        <taxon>Bacteria</taxon>
        <taxon>Bacillati</taxon>
        <taxon>Actinomycetota</taxon>
        <taxon>Actinomycetes</taxon>
        <taxon>Micrococcales</taxon>
        <taxon>Microbacteriaceae</taxon>
        <taxon>Microbacterium</taxon>
    </lineage>
</organism>